<protein>
    <submittedName>
        <fullName evidence="1">Uncharacterized protein</fullName>
    </submittedName>
</protein>
<dbReference type="AlphaFoldDB" id="A0A9D4ZSD5"/>
<gene>
    <name evidence="1" type="ORF">GOP47_0003273</name>
</gene>
<reference evidence="1" key="1">
    <citation type="submission" date="2021-01" db="EMBL/GenBank/DDBJ databases">
        <title>Adiantum capillus-veneris genome.</title>
        <authorList>
            <person name="Fang Y."/>
            <person name="Liao Q."/>
        </authorList>
    </citation>
    <scope>NUCLEOTIDE SEQUENCE</scope>
    <source>
        <strain evidence="1">H3</strain>
        <tissue evidence="1">Leaf</tissue>
    </source>
</reference>
<comment type="caution">
    <text evidence="1">The sequence shown here is derived from an EMBL/GenBank/DDBJ whole genome shotgun (WGS) entry which is preliminary data.</text>
</comment>
<name>A0A9D4ZSD5_ADICA</name>
<organism evidence="1 2">
    <name type="scientific">Adiantum capillus-veneris</name>
    <name type="common">Maidenhair fern</name>
    <dbReference type="NCBI Taxonomy" id="13818"/>
    <lineage>
        <taxon>Eukaryota</taxon>
        <taxon>Viridiplantae</taxon>
        <taxon>Streptophyta</taxon>
        <taxon>Embryophyta</taxon>
        <taxon>Tracheophyta</taxon>
        <taxon>Polypodiopsida</taxon>
        <taxon>Polypodiidae</taxon>
        <taxon>Polypodiales</taxon>
        <taxon>Pteridineae</taxon>
        <taxon>Pteridaceae</taxon>
        <taxon>Vittarioideae</taxon>
        <taxon>Adiantum</taxon>
    </lineage>
</organism>
<sequence length="108" mass="12185">MLYFDCPRFGDGILRPAGTVVSKHPAKVHSLLPSEQLLQGIVSVTNVSLVYQHTSFIDLRFQVPHISTGCFEEEEWTKRKPHFRNGCEFLLVKSWAVLADSTSRIVLG</sequence>
<evidence type="ECO:0000313" key="2">
    <source>
        <dbReference type="Proteomes" id="UP000886520"/>
    </source>
</evidence>
<keyword evidence="2" id="KW-1185">Reference proteome</keyword>
<proteinExistence type="predicted"/>
<evidence type="ECO:0000313" key="1">
    <source>
        <dbReference type="EMBL" id="KAI5083530.1"/>
    </source>
</evidence>
<dbReference type="EMBL" id="JABFUD020000002">
    <property type="protein sequence ID" value="KAI5083530.1"/>
    <property type="molecule type" value="Genomic_DNA"/>
</dbReference>
<accession>A0A9D4ZSD5</accession>
<dbReference type="Proteomes" id="UP000886520">
    <property type="component" value="Chromosome 3"/>
</dbReference>